<evidence type="ECO:0000256" key="1">
    <source>
        <dbReference type="ARBA" id="ARBA00020998"/>
    </source>
</evidence>
<dbReference type="AlphaFoldDB" id="A0A8H6YCG1"/>
<organism evidence="2 3">
    <name type="scientific">Mycena venus</name>
    <dbReference type="NCBI Taxonomy" id="2733690"/>
    <lineage>
        <taxon>Eukaryota</taxon>
        <taxon>Fungi</taxon>
        <taxon>Dikarya</taxon>
        <taxon>Basidiomycota</taxon>
        <taxon>Agaricomycotina</taxon>
        <taxon>Agaricomycetes</taxon>
        <taxon>Agaricomycetidae</taxon>
        <taxon>Agaricales</taxon>
        <taxon>Marasmiineae</taxon>
        <taxon>Mycenaceae</taxon>
        <taxon>Mycena</taxon>
    </lineage>
</organism>
<proteinExistence type="predicted"/>
<dbReference type="PANTHER" id="PTHR41774">
    <property type="match status" value="1"/>
</dbReference>
<dbReference type="EMBL" id="JACAZI010000007">
    <property type="protein sequence ID" value="KAF7356582.1"/>
    <property type="molecule type" value="Genomic_DNA"/>
</dbReference>
<gene>
    <name evidence="2" type="ORF">MVEN_00992000</name>
</gene>
<reference evidence="2" key="1">
    <citation type="submission" date="2020-05" db="EMBL/GenBank/DDBJ databases">
        <title>Mycena genomes resolve the evolution of fungal bioluminescence.</title>
        <authorList>
            <person name="Tsai I.J."/>
        </authorList>
    </citation>
    <scope>NUCLEOTIDE SEQUENCE</scope>
    <source>
        <strain evidence="2">CCC161011</strain>
    </source>
</reference>
<dbReference type="InterPro" id="IPR015867">
    <property type="entry name" value="N-reg_PII/ATP_PRibTrfase_C"/>
</dbReference>
<dbReference type="SUPFAM" id="SSF102705">
    <property type="entry name" value="NIF3 (NGG1p interacting factor 3)-like"/>
    <property type="match status" value="1"/>
</dbReference>
<sequence length="125" mass="14209">MSLARFKLVFFSPSANTRAILDHLFTKFPAHVGKIGNYERCAFLTRGTGQFAPAEGANPTIGHVGELEHVEEDRVEVLVLERMREVVAALKDVSELRADFCLGQHERKVHPYEEVAYDVYKLEDY</sequence>
<dbReference type="PANTHER" id="PTHR41774:SF1">
    <property type="entry name" value="NGG1P INTERACTING FACTOR NIF3"/>
    <property type="match status" value="1"/>
</dbReference>
<dbReference type="OrthoDB" id="15981at2759"/>
<dbReference type="Gene3D" id="3.30.70.120">
    <property type="match status" value="1"/>
</dbReference>
<name>A0A8H6YCG1_9AGAR</name>
<evidence type="ECO:0000313" key="3">
    <source>
        <dbReference type="Proteomes" id="UP000620124"/>
    </source>
</evidence>
<dbReference type="InterPro" id="IPR036069">
    <property type="entry name" value="DUF34/NIF3_sf"/>
</dbReference>
<keyword evidence="3" id="KW-1185">Reference proteome</keyword>
<dbReference type="Proteomes" id="UP000620124">
    <property type="component" value="Unassembled WGS sequence"/>
</dbReference>
<evidence type="ECO:0000313" key="2">
    <source>
        <dbReference type="EMBL" id="KAF7356582.1"/>
    </source>
</evidence>
<accession>A0A8H6YCG1</accession>
<protein>
    <recommendedName>
        <fullName evidence="1">ATP phosphoribosyltransferase</fullName>
    </recommendedName>
</protein>
<comment type="caution">
    <text evidence="2">The sequence shown here is derived from an EMBL/GenBank/DDBJ whole genome shotgun (WGS) entry which is preliminary data.</text>
</comment>